<feature type="transmembrane region" description="Helical" evidence="1">
    <location>
        <begin position="5"/>
        <end position="23"/>
    </location>
</feature>
<feature type="transmembrane region" description="Helical" evidence="1">
    <location>
        <begin position="29"/>
        <end position="49"/>
    </location>
</feature>
<name>A0A318TWK6_9BACL</name>
<proteinExistence type="predicted"/>
<gene>
    <name evidence="2" type="ORF">BJ095_12649</name>
</gene>
<dbReference type="Proteomes" id="UP000247416">
    <property type="component" value="Unassembled WGS sequence"/>
</dbReference>
<evidence type="ECO:0000256" key="1">
    <source>
        <dbReference type="SAM" id="Phobius"/>
    </source>
</evidence>
<evidence type="ECO:0000313" key="3">
    <source>
        <dbReference type="Proteomes" id="UP000247416"/>
    </source>
</evidence>
<evidence type="ECO:0000313" key="2">
    <source>
        <dbReference type="EMBL" id="PYF04019.1"/>
    </source>
</evidence>
<dbReference type="EMBL" id="QJTJ01000026">
    <property type="protein sequence ID" value="PYF04019.1"/>
    <property type="molecule type" value="Genomic_DNA"/>
</dbReference>
<reference evidence="2 3" key="1">
    <citation type="submission" date="2018-06" db="EMBL/GenBank/DDBJ databases">
        <title>Genomic Encyclopedia of Archaeal and Bacterial Type Strains, Phase II (KMG-II): from individual species to whole genera.</title>
        <authorList>
            <person name="Goeker M."/>
        </authorList>
    </citation>
    <scope>NUCLEOTIDE SEQUENCE [LARGE SCALE GENOMIC DNA]</scope>
    <source>
        <strain evidence="2 3">KACC 16626</strain>
    </source>
</reference>
<organism evidence="2 3">
    <name type="scientific">Ureibacillus chungkukjangi</name>
    <dbReference type="NCBI Taxonomy" id="1202712"/>
    <lineage>
        <taxon>Bacteria</taxon>
        <taxon>Bacillati</taxon>
        <taxon>Bacillota</taxon>
        <taxon>Bacilli</taxon>
        <taxon>Bacillales</taxon>
        <taxon>Caryophanaceae</taxon>
        <taxon>Ureibacillus</taxon>
    </lineage>
</organism>
<keyword evidence="1" id="KW-0812">Transmembrane</keyword>
<keyword evidence="3" id="KW-1185">Reference proteome</keyword>
<keyword evidence="1" id="KW-0472">Membrane</keyword>
<dbReference type="RefSeq" id="WP_107936788.1">
    <property type="nucleotide sequence ID" value="NZ_CP085009.1"/>
</dbReference>
<comment type="caution">
    <text evidence="2">The sequence shown here is derived from an EMBL/GenBank/DDBJ whole genome shotgun (WGS) entry which is preliminary data.</text>
</comment>
<accession>A0A318TWK6</accession>
<protein>
    <submittedName>
        <fullName evidence="2">Uncharacterized protein</fullName>
    </submittedName>
</protein>
<dbReference type="AlphaFoldDB" id="A0A318TWK6"/>
<sequence length="60" mass="7043">MQLGIWISIVISAIISFGIAKLFEQPLHWYLFVLIVFIGFFINTVMIILRTKEEQEKNET</sequence>
<keyword evidence="1" id="KW-1133">Transmembrane helix</keyword>